<reference evidence="8 9" key="1">
    <citation type="submission" date="2016-04" db="EMBL/GenBank/DDBJ databases">
        <title>Complete Genome Sequence of Halotalea alkalilenta IHB B 13600.</title>
        <authorList>
            <person name="Swarnkar M.K."/>
            <person name="Sharma A."/>
            <person name="Kaushal K."/>
            <person name="Soni R."/>
            <person name="Rana S."/>
            <person name="Singh A.K."/>
            <person name="Gulati A."/>
        </authorList>
    </citation>
    <scope>NUCLEOTIDE SEQUENCE [LARGE SCALE GENOMIC DNA]</scope>
    <source>
        <strain evidence="8 9">IHB B 13600</strain>
    </source>
</reference>
<evidence type="ECO:0000313" key="8">
    <source>
        <dbReference type="EMBL" id="ANF58991.1"/>
    </source>
</evidence>
<organism evidence="8 9">
    <name type="scientific">Halotalea alkalilenta</name>
    <dbReference type="NCBI Taxonomy" id="376489"/>
    <lineage>
        <taxon>Bacteria</taxon>
        <taxon>Pseudomonadati</taxon>
        <taxon>Pseudomonadota</taxon>
        <taxon>Gammaproteobacteria</taxon>
        <taxon>Oceanospirillales</taxon>
        <taxon>Halomonadaceae</taxon>
        <taxon>Halotalea</taxon>
    </lineage>
</organism>
<dbReference type="GO" id="GO:0046872">
    <property type="term" value="F:metal ion binding"/>
    <property type="evidence" value="ECO:0007669"/>
    <property type="project" value="UniProtKB-KW"/>
</dbReference>
<dbReference type="InterPro" id="IPR000086">
    <property type="entry name" value="NUDIX_hydrolase_dom"/>
</dbReference>
<evidence type="ECO:0000256" key="2">
    <source>
        <dbReference type="ARBA" id="ARBA00005582"/>
    </source>
</evidence>
<dbReference type="InterPro" id="IPR024195">
    <property type="entry name" value="NUDIX_hydrolase_YfcD_pred"/>
</dbReference>
<dbReference type="PIRSF" id="PIRSF017340">
    <property type="entry name" value="Nudix_hydro"/>
    <property type="match status" value="1"/>
</dbReference>
<comment type="similarity">
    <text evidence="2">Belongs to the Nudix hydrolase family.</text>
</comment>
<accession>A0A172YIE0</accession>
<dbReference type="RefSeq" id="WP_064123845.1">
    <property type="nucleotide sequence ID" value="NZ_CP015243.1"/>
</dbReference>
<dbReference type="AlphaFoldDB" id="A0A172YIE0"/>
<keyword evidence="4 8" id="KW-0378">Hydrolase</keyword>
<dbReference type="InterPro" id="IPR015797">
    <property type="entry name" value="NUDIX_hydrolase-like_dom_sf"/>
</dbReference>
<dbReference type="SUPFAM" id="SSF55811">
    <property type="entry name" value="Nudix"/>
    <property type="match status" value="1"/>
</dbReference>
<dbReference type="Pfam" id="PF00293">
    <property type="entry name" value="NUDIX"/>
    <property type="match status" value="1"/>
</dbReference>
<name>A0A172YIE0_9GAMM</name>
<feature type="domain" description="Nudix hydrolase" evidence="7">
    <location>
        <begin position="31"/>
        <end position="160"/>
    </location>
</feature>
<dbReference type="KEGG" id="haa:A5892_17255"/>
<dbReference type="STRING" id="376489.A5892_17255"/>
<evidence type="ECO:0000256" key="1">
    <source>
        <dbReference type="ARBA" id="ARBA00001946"/>
    </source>
</evidence>
<evidence type="ECO:0000256" key="4">
    <source>
        <dbReference type="ARBA" id="ARBA00022801"/>
    </source>
</evidence>
<dbReference type="GO" id="GO:0016817">
    <property type="term" value="F:hydrolase activity, acting on acid anhydrides"/>
    <property type="evidence" value="ECO:0007669"/>
    <property type="project" value="InterPro"/>
</dbReference>
<proteinExistence type="inferred from homology"/>
<dbReference type="InterPro" id="IPR020084">
    <property type="entry name" value="NUDIX_hydrolase_CS"/>
</dbReference>
<dbReference type="Gene3D" id="3.90.79.10">
    <property type="entry name" value="Nucleoside Triphosphate Pyrophosphohydrolase"/>
    <property type="match status" value="1"/>
</dbReference>
<evidence type="ECO:0000259" key="7">
    <source>
        <dbReference type="PROSITE" id="PS51462"/>
    </source>
</evidence>
<comment type="cofactor">
    <cofactor evidence="1">
        <name>Mg(2+)</name>
        <dbReference type="ChEBI" id="CHEBI:18420"/>
    </cofactor>
</comment>
<protein>
    <submittedName>
        <fullName evidence="8">NUDIX hydrolase</fullName>
    </submittedName>
</protein>
<keyword evidence="9" id="KW-1185">Reference proteome</keyword>
<evidence type="ECO:0000256" key="6">
    <source>
        <dbReference type="PIRSR" id="PIRSR017340-1"/>
    </source>
</evidence>
<feature type="binding site" evidence="6">
    <location>
        <position position="88"/>
    </location>
    <ligand>
        <name>Mg(2+)</name>
        <dbReference type="ChEBI" id="CHEBI:18420"/>
    </ligand>
</feature>
<dbReference type="CDD" id="cd04697">
    <property type="entry name" value="NUDIX_Hydrolase"/>
    <property type="match status" value="1"/>
</dbReference>
<dbReference type="PANTHER" id="PTHR10885:SF0">
    <property type="entry name" value="ISOPENTENYL-DIPHOSPHATE DELTA-ISOMERASE"/>
    <property type="match status" value="1"/>
</dbReference>
<dbReference type="PANTHER" id="PTHR10885">
    <property type="entry name" value="ISOPENTENYL-DIPHOSPHATE DELTA-ISOMERASE"/>
    <property type="match status" value="1"/>
</dbReference>
<sequence length="167" mass="18601">MSPMLEWVQLVDDRNRPCGSATRAFVRRLRLWHRATYVFVTDGEGHICVQRRTLTKDIFPGAFDLAAGGVVEAGEAMHVGAGRELAEELGITGVKLRHCFDFRYIDQRLKAFGGVFLVEYRGPMVLQESEVAAVEWMTPKDALALTPVTPDSRVALERLLGEGWLAA</sequence>
<dbReference type="PROSITE" id="PS00893">
    <property type="entry name" value="NUDIX_BOX"/>
    <property type="match status" value="1"/>
</dbReference>
<dbReference type="Proteomes" id="UP000077875">
    <property type="component" value="Chromosome"/>
</dbReference>
<dbReference type="EMBL" id="CP015243">
    <property type="protein sequence ID" value="ANF58991.1"/>
    <property type="molecule type" value="Genomic_DNA"/>
</dbReference>
<evidence type="ECO:0000256" key="3">
    <source>
        <dbReference type="ARBA" id="ARBA00022723"/>
    </source>
</evidence>
<keyword evidence="3 6" id="KW-0479">Metal-binding</keyword>
<dbReference type="PROSITE" id="PS51462">
    <property type="entry name" value="NUDIX"/>
    <property type="match status" value="1"/>
</dbReference>
<gene>
    <name evidence="8" type="ORF">A5892_17255</name>
</gene>
<evidence type="ECO:0000256" key="5">
    <source>
        <dbReference type="ARBA" id="ARBA00022842"/>
    </source>
</evidence>
<evidence type="ECO:0000313" key="9">
    <source>
        <dbReference type="Proteomes" id="UP000077875"/>
    </source>
</evidence>
<feature type="binding site" evidence="6">
    <location>
        <position position="84"/>
    </location>
    <ligand>
        <name>Mg(2+)</name>
        <dbReference type="ChEBI" id="CHEBI:18420"/>
    </ligand>
</feature>
<keyword evidence="5 6" id="KW-0460">Magnesium</keyword>